<evidence type="ECO:0000256" key="5">
    <source>
        <dbReference type="ARBA" id="ARBA00023125"/>
    </source>
</evidence>
<evidence type="ECO:0000313" key="9">
    <source>
        <dbReference type="EMBL" id="DAD21131.1"/>
    </source>
</evidence>
<evidence type="ECO:0000256" key="6">
    <source>
        <dbReference type="PROSITE-ProRule" id="PRU00723"/>
    </source>
</evidence>
<keyword evidence="2 6" id="KW-0863">Zinc-finger</keyword>
<proteinExistence type="predicted"/>
<keyword evidence="4" id="KW-0694">RNA-binding</keyword>
<keyword evidence="3 6" id="KW-0862">Zinc</keyword>
<evidence type="ECO:0000313" key="11">
    <source>
        <dbReference type="Proteomes" id="UP000607653"/>
    </source>
</evidence>
<dbReference type="InterPro" id="IPR036855">
    <property type="entry name" value="Znf_CCCH_sf"/>
</dbReference>
<reference evidence="10 11" key="1">
    <citation type="journal article" date="2020" name="Mol. Biol. Evol.">
        <title>Distinct Expression and Methylation Patterns for Genes with Different Fates following a Single Whole-Genome Duplication in Flowering Plants.</title>
        <authorList>
            <person name="Shi T."/>
            <person name="Rahmani R.S."/>
            <person name="Gugger P.F."/>
            <person name="Wang M."/>
            <person name="Li H."/>
            <person name="Zhang Y."/>
            <person name="Li Z."/>
            <person name="Wang Q."/>
            <person name="Van de Peer Y."/>
            <person name="Marchal K."/>
            <person name="Chen J."/>
        </authorList>
    </citation>
    <scope>NUCLEOTIDE SEQUENCE [LARGE SCALE GENOMIC DNA]</scope>
    <source>
        <tissue evidence="10">Leaf</tissue>
    </source>
</reference>
<dbReference type="InterPro" id="IPR000571">
    <property type="entry name" value="Znf_CCCH"/>
</dbReference>
<dbReference type="GO" id="GO:0003677">
    <property type="term" value="F:DNA binding"/>
    <property type="evidence" value="ECO:0007669"/>
    <property type="project" value="UniProtKB-KW"/>
</dbReference>
<dbReference type="GO" id="GO:0008270">
    <property type="term" value="F:zinc ion binding"/>
    <property type="evidence" value="ECO:0007669"/>
    <property type="project" value="UniProtKB-KW"/>
</dbReference>
<evidence type="ECO:0000256" key="2">
    <source>
        <dbReference type="ARBA" id="ARBA00022771"/>
    </source>
</evidence>
<evidence type="ECO:0000256" key="7">
    <source>
        <dbReference type="SAM" id="MobiDB-lite"/>
    </source>
</evidence>
<feature type="region of interest" description="Disordered" evidence="7">
    <location>
        <begin position="185"/>
        <end position="208"/>
    </location>
</feature>
<comment type="caution">
    <text evidence="10">The sequence shown here is derived from an EMBL/GenBank/DDBJ whole genome shotgun (WGS) entry which is preliminary data.</text>
</comment>
<feature type="zinc finger region" description="C3H1-type" evidence="6">
    <location>
        <begin position="98"/>
        <end position="125"/>
    </location>
</feature>
<dbReference type="PROSITE" id="PS50103">
    <property type="entry name" value="ZF_C3H1"/>
    <property type="match status" value="1"/>
</dbReference>
<evidence type="ECO:0000313" key="10">
    <source>
        <dbReference type="EMBL" id="DAD49805.1"/>
    </source>
</evidence>
<dbReference type="EMBL" id="DUZY01000001">
    <property type="protein sequence ID" value="DAD21131.1"/>
    <property type="molecule type" value="Genomic_DNA"/>
</dbReference>
<keyword evidence="11" id="KW-1185">Reference proteome</keyword>
<protein>
    <recommendedName>
        <fullName evidence="8">C3H1-type domain-containing protein</fullName>
    </recommendedName>
</protein>
<dbReference type="EMBL" id="DUZY01000433">
    <property type="protein sequence ID" value="DAD49805.1"/>
    <property type="molecule type" value="Genomic_DNA"/>
</dbReference>
<dbReference type="InterPro" id="IPR032297">
    <property type="entry name" value="Torus"/>
</dbReference>
<evidence type="ECO:0000259" key="8">
    <source>
        <dbReference type="PROSITE" id="PS50103"/>
    </source>
</evidence>
<sequence>MDTDCVERPSSSSFSFSELRNFLPGKPSPLSFYDASLTHELKNAADMFYPQSESASGTSDSMIFPSYAAAASWGASINGHHRRSCSVTDVLVSDAGAGFGWKPCLYFARGYCKNGTSCRFLHGLPDSPTGLFGGLFWKVRHRGAMPRAAQIPLRASLVGSSEKYIFEKQIDQDVSDGTATPVVAIDRSTPAGGGGIRGEDHRITGSAG</sequence>
<dbReference type="GO" id="GO:0003723">
    <property type="term" value="F:RNA binding"/>
    <property type="evidence" value="ECO:0007669"/>
    <property type="project" value="UniProtKB-KW"/>
</dbReference>
<dbReference type="PANTHER" id="PTHR24009:SF3">
    <property type="entry name" value="RNA-BINDING (RRM_RBD_RNP MOTIFS) FAMILY PROTEIN-RELATED"/>
    <property type="match status" value="1"/>
</dbReference>
<keyword evidence="1 6" id="KW-0479">Metal-binding</keyword>
<keyword evidence="5" id="KW-0238">DNA-binding</keyword>
<organism evidence="10 11">
    <name type="scientific">Nelumbo nucifera</name>
    <name type="common">Sacred lotus</name>
    <dbReference type="NCBI Taxonomy" id="4432"/>
    <lineage>
        <taxon>Eukaryota</taxon>
        <taxon>Viridiplantae</taxon>
        <taxon>Streptophyta</taxon>
        <taxon>Embryophyta</taxon>
        <taxon>Tracheophyta</taxon>
        <taxon>Spermatophyta</taxon>
        <taxon>Magnoliopsida</taxon>
        <taxon>Proteales</taxon>
        <taxon>Nelumbonaceae</taxon>
        <taxon>Nelumbo</taxon>
    </lineage>
</organism>
<evidence type="ECO:0000256" key="1">
    <source>
        <dbReference type="ARBA" id="ARBA00022723"/>
    </source>
</evidence>
<name>A0A823A324_NELNU</name>
<dbReference type="SMART" id="SM00356">
    <property type="entry name" value="ZnF_C3H1"/>
    <property type="match status" value="1"/>
</dbReference>
<dbReference type="SUPFAM" id="SSF90229">
    <property type="entry name" value="CCCH zinc finger"/>
    <property type="match status" value="1"/>
</dbReference>
<gene>
    <name evidence="10" type="ORF">HUJ06_000189</name>
    <name evidence="9" type="ORF">HUJ06_022594</name>
</gene>
<dbReference type="Gene3D" id="4.10.1000.10">
    <property type="entry name" value="Zinc finger, CCCH-type"/>
    <property type="match status" value="1"/>
</dbReference>
<feature type="domain" description="C3H1-type" evidence="8">
    <location>
        <begin position="98"/>
        <end position="125"/>
    </location>
</feature>
<dbReference type="PANTHER" id="PTHR24009">
    <property type="entry name" value="RNA-BINDING (RRM/RBD/RNP MOTIFS)"/>
    <property type="match status" value="1"/>
</dbReference>
<accession>A0A823A324</accession>
<feature type="compositionally biased region" description="Basic and acidic residues" evidence="7">
    <location>
        <begin position="197"/>
        <end position="208"/>
    </location>
</feature>
<evidence type="ECO:0000256" key="4">
    <source>
        <dbReference type="ARBA" id="ARBA00022884"/>
    </source>
</evidence>
<dbReference type="Pfam" id="PF16131">
    <property type="entry name" value="Torus"/>
    <property type="match status" value="1"/>
</dbReference>
<evidence type="ECO:0000256" key="3">
    <source>
        <dbReference type="ARBA" id="ARBA00022833"/>
    </source>
</evidence>
<dbReference type="Proteomes" id="UP000607653">
    <property type="component" value="Unassembled WGS sequence"/>
</dbReference>
<dbReference type="AlphaFoldDB" id="A0A823A324"/>